<feature type="transmembrane region" description="Helical" evidence="4">
    <location>
        <begin position="6"/>
        <end position="24"/>
    </location>
</feature>
<name>C6PYK5_9CLOT</name>
<dbReference type="PROSITE" id="PS51379">
    <property type="entry name" value="4FE4S_FER_2"/>
    <property type="match status" value="1"/>
</dbReference>
<dbReference type="Proteomes" id="UP000004198">
    <property type="component" value="Unassembled WGS sequence"/>
</dbReference>
<dbReference type="AlphaFoldDB" id="C6PYK5"/>
<reference evidence="6 7" key="1">
    <citation type="submission" date="2009-06" db="EMBL/GenBank/DDBJ databases">
        <title>The draft genome of Clostridium carboxidivorans P7.</title>
        <authorList>
            <consortium name="US DOE Joint Genome Institute (JGI-PGF)"/>
            <person name="Lucas S."/>
            <person name="Copeland A."/>
            <person name="Lapidus A."/>
            <person name="Glavina del Rio T."/>
            <person name="Tice H."/>
            <person name="Bruce D."/>
            <person name="Goodwin L."/>
            <person name="Pitluck S."/>
            <person name="Larimer F."/>
            <person name="Land M.L."/>
            <person name="Hauser L."/>
            <person name="Hemme C.L."/>
        </authorList>
    </citation>
    <scope>NUCLEOTIDE SEQUENCE [LARGE SCALE GENOMIC DNA]</scope>
    <source>
        <strain evidence="6 7">P7</strain>
    </source>
</reference>
<dbReference type="PATRIC" id="fig|536227.13.peg.408"/>
<sequence length="61" mass="7084">MDYRKIMEFIIAGIIIVLAIYILCKNVKNRNDKCSGCGSCSKMCPYYESKKTIEENKKKTR</sequence>
<dbReference type="InterPro" id="IPR017896">
    <property type="entry name" value="4Fe4S_Fe-S-bd"/>
</dbReference>
<keyword evidence="3" id="KW-0411">Iron-sulfur</keyword>
<evidence type="ECO:0000259" key="5">
    <source>
        <dbReference type="PROSITE" id="PS51379"/>
    </source>
</evidence>
<keyword evidence="4" id="KW-0472">Membrane</keyword>
<dbReference type="GO" id="GO:0046872">
    <property type="term" value="F:metal ion binding"/>
    <property type="evidence" value="ECO:0007669"/>
    <property type="project" value="UniProtKB-KW"/>
</dbReference>
<dbReference type="SUPFAM" id="SSF54862">
    <property type="entry name" value="4Fe-4S ferredoxins"/>
    <property type="match status" value="1"/>
</dbReference>
<evidence type="ECO:0000256" key="4">
    <source>
        <dbReference type="SAM" id="Phobius"/>
    </source>
</evidence>
<dbReference type="Pfam" id="PF12669">
    <property type="entry name" value="FeoB_associated"/>
    <property type="match status" value="1"/>
</dbReference>
<evidence type="ECO:0000256" key="2">
    <source>
        <dbReference type="ARBA" id="ARBA00023004"/>
    </source>
</evidence>
<evidence type="ECO:0000256" key="1">
    <source>
        <dbReference type="ARBA" id="ARBA00022723"/>
    </source>
</evidence>
<dbReference type="GO" id="GO:0051536">
    <property type="term" value="F:iron-sulfur cluster binding"/>
    <property type="evidence" value="ECO:0007669"/>
    <property type="project" value="UniProtKB-KW"/>
</dbReference>
<dbReference type="PROSITE" id="PS00198">
    <property type="entry name" value="4FE4S_FER_1"/>
    <property type="match status" value="1"/>
</dbReference>
<evidence type="ECO:0000313" key="6">
    <source>
        <dbReference type="EMBL" id="EET85685.1"/>
    </source>
</evidence>
<keyword evidence="7" id="KW-1185">Reference proteome</keyword>
<dbReference type="InterPro" id="IPR017900">
    <property type="entry name" value="4Fe4S_Fe_S_CS"/>
</dbReference>
<organism evidence="6 7">
    <name type="scientific">Clostridium carboxidivorans P7</name>
    <dbReference type="NCBI Taxonomy" id="536227"/>
    <lineage>
        <taxon>Bacteria</taxon>
        <taxon>Bacillati</taxon>
        <taxon>Bacillota</taxon>
        <taxon>Clostridia</taxon>
        <taxon>Eubacteriales</taxon>
        <taxon>Clostridiaceae</taxon>
        <taxon>Clostridium</taxon>
    </lineage>
</organism>
<keyword evidence="4" id="KW-0812">Transmembrane</keyword>
<protein>
    <recommendedName>
        <fullName evidence="5">4Fe-4S ferredoxin-type domain-containing protein</fullName>
    </recommendedName>
</protein>
<gene>
    <name evidence="6" type="ORF">CcarbDRAFT_3872</name>
</gene>
<keyword evidence="4" id="KW-1133">Transmembrane helix</keyword>
<dbReference type="EMBL" id="ACVI01000080">
    <property type="protein sequence ID" value="EET85685.1"/>
    <property type="molecule type" value="Genomic_DNA"/>
</dbReference>
<evidence type="ECO:0000256" key="3">
    <source>
        <dbReference type="ARBA" id="ARBA00023014"/>
    </source>
</evidence>
<keyword evidence="1" id="KW-0479">Metal-binding</keyword>
<evidence type="ECO:0000313" key="7">
    <source>
        <dbReference type="Proteomes" id="UP000004198"/>
    </source>
</evidence>
<keyword evidence="2" id="KW-0408">Iron</keyword>
<comment type="caution">
    <text evidence="6">The sequence shown here is derived from an EMBL/GenBank/DDBJ whole genome shotgun (WGS) entry which is preliminary data.</text>
</comment>
<dbReference type="STRING" id="536227.Ccar_01905"/>
<accession>C6PYK5</accession>
<feature type="domain" description="4Fe-4S ferredoxin-type" evidence="5">
    <location>
        <begin position="25"/>
        <end position="55"/>
    </location>
</feature>
<dbReference type="KEGG" id="cck:Ccar_01905"/>
<proteinExistence type="predicted"/>
<dbReference type="RefSeq" id="WP_007062757.1">
    <property type="nucleotide sequence ID" value="NZ_ACVI01000080.1"/>
</dbReference>